<sequence>MYSVRSARLRLHALRDSFDFHARGAADHDCVSFAIAKQVRVRLLQLVSWRVDPRLPFRAVTRVHGDKSSVPACAGLRFADGGSVTFASGMVQQQCVGLELECIRRALGGARSPSREPQFPSHRGETRCTRQPSYGLDKLPKTFQVALGTSWSLLFLQMTSLHFTGHMSLIKVNLILGGEMCCAFISVEVNDNSTRGSHYTPTPVYLFILPHAYNQLASMLSEQLQVPKSKAYTTRVSASLIGAVILGHATKPKLAVLLDNLTGTFIKKRITGSTVIKRNTQRCTADKLPMLSPMTERAYSALSNEVAPSARTTSAVFLARRHAPPPCSAEILISLQIGDLKDP</sequence>
<protein>
    <submittedName>
        <fullName evidence="2">Uncharacterized protein</fullName>
    </submittedName>
</protein>
<dbReference type="Proteomes" id="UP000076532">
    <property type="component" value="Unassembled WGS sequence"/>
</dbReference>
<keyword evidence="3" id="KW-1185">Reference proteome</keyword>
<organism evidence="2 3">
    <name type="scientific">Athelia psychrophila</name>
    <dbReference type="NCBI Taxonomy" id="1759441"/>
    <lineage>
        <taxon>Eukaryota</taxon>
        <taxon>Fungi</taxon>
        <taxon>Dikarya</taxon>
        <taxon>Basidiomycota</taxon>
        <taxon>Agaricomycotina</taxon>
        <taxon>Agaricomycetes</taxon>
        <taxon>Agaricomycetidae</taxon>
        <taxon>Atheliales</taxon>
        <taxon>Atheliaceae</taxon>
        <taxon>Athelia</taxon>
    </lineage>
</organism>
<evidence type="ECO:0000313" key="3">
    <source>
        <dbReference type="Proteomes" id="UP000076532"/>
    </source>
</evidence>
<dbReference type="AlphaFoldDB" id="A0A166KW20"/>
<proteinExistence type="predicted"/>
<dbReference type="EMBL" id="KV417540">
    <property type="protein sequence ID" value="KZP22312.1"/>
    <property type="molecule type" value="Genomic_DNA"/>
</dbReference>
<evidence type="ECO:0000313" key="2">
    <source>
        <dbReference type="EMBL" id="KZP22312.1"/>
    </source>
</evidence>
<evidence type="ECO:0000256" key="1">
    <source>
        <dbReference type="SAM" id="MobiDB-lite"/>
    </source>
</evidence>
<gene>
    <name evidence="2" type="ORF">FIBSPDRAFT_931124</name>
</gene>
<reference evidence="2 3" key="1">
    <citation type="journal article" date="2016" name="Mol. Biol. Evol.">
        <title>Comparative Genomics of Early-Diverging Mushroom-Forming Fungi Provides Insights into the Origins of Lignocellulose Decay Capabilities.</title>
        <authorList>
            <person name="Nagy L.G."/>
            <person name="Riley R."/>
            <person name="Tritt A."/>
            <person name="Adam C."/>
            <person name="Daum C."/>
            <person name="Floudas D."/>
            <person name="Sun H."/>
            <person name="Yadav J.S."/>
            <person name="Pangilinan J."/>
            <person name="Larsson K.H."/>
            <person name="Matsuura K."/>
            <person name="Barry K."/>
            <person name="Labutti K."/>
            <person name="Kuo R."/>
            <person name="Ohm R.A."/>
            <person name="Bhattacharya S.S."/>
            <person name="Shirouzu T."/>
            <person name="Yoshinaga Y."/>
            <person name="Martin F.M."/>
            <person name="Grigoriev I.V."/>
            <person name="Hibbett D.S."/>
        </authorList>
    </citation>
    <scope>NUCLEOTIDE SEQUENCE [LARGE SCALE GENOMIC DNA]</scope>
    <source>
        <strain evidence="2 3">CBS 109695</strain>
    </source>
</reference>
<accession>A0A166KW20</accession>
<name>A0A166KW20_9AGAM</name>
<feature type="region of interest" description="Disordered" evidence="1">
    <location>
        <begin position="109"/>
        <end position="133"/>
    </location>
</feature>